<dbReference type="Gramene" id="OMO95994">
    <property type="protein sequence ID" value="OMO95994"/>
    <property type="gene ID" value="CCACVL1_05126"/>
</dbReference>
<name>A0A1R3JMC8_COCAP</name>
<dbReference type="Proteomes" id="UP000188268">
    <property type="component" value="Unassembled WGS sequence"/>
</dbReference>
<comment type="caution">
    <text evidence="1">The sequence shown here is derived from an EMBL/GenBank/DDBJ whole genome shotgun (WGS) entry which is preliminary data.</text>
</comment>
<evidence type="ECO:0000313" key="2">
    <source>
        <dbReference type="Proteomes" id="UP000188268"/>
    </source>
</evidence>
<sequence>MDSGHCNLGKSYQNEGKVEEIVEAAFHFKPHVVVTVDSKGFSCCLLKQLRALNFWDMM</sequence>
<dbReference type="OrthoDB" id="2419at2759"/>
<keyword evidence="2" id="KW-1185">Reference proteome</keyword>
<organism evidence="1 2">
    <name type="scientific">Corchorus capsularis</name>
    <name type="common">Jute</name>
    <dbReference type="NCBI Taxonomy" id="210143"/>
    <lineage>
        <taxon>Eukaryota</taxon>
        <taxon>Viridiplantae</taxon>
        <taxon>Streptophyta</taxon>
        <taxon>Embryophyta</taxon>
        <taxon>Tracheophyta</taxon>
        <taxon>Spermatophyta</taxon>
        <taxon>Magnoliopsida</taxon>
        <taxon>eudicotyledons</taxon>
        <taxon>Gunneridae</taxon>
        <taxon>Pentapetalae</taxon>
        <taxon>rosids</taxon>
        <taxon>malvids</taxon>
        <taxon>Malvales</taxon>
        <taxon>Malvaceae</taxon>
        <taxon>Grewioideae</taxon>
        <taxon>Apeibeae</taxon>
        <taxon>Corchorus</taxon>
    </lineage>
</organism>
<gene>
    <name evidence="1" type="ORF">CCACVL1_05126</name>
</gene>
<accession>A0A1R3JMC8</accession>
<protein>
    <submittedName>
        <fullName evidence="1">Uncharacterized protein</fullName>
    </submittedName>
</protein>
<evidence type="ECO:0000313" key="1">
    <source>
        <dbReference type="EMBL" id="OMO95994.1"/>
    </source>
</evidence>
<proteinExistence type="predicted"/>
<dbReference type="AlphaFoldDB" id="A0A1R3JMC8"/>
<reference evidence="1 2" key="1">
    <citation type="submission" date="2013-09" db="EMBL/GenBank/DDBJ databases">
        <title>Corchorus capsularis genome sequencing.</title>
        <authorList>
            <person name="Alam M."/>
            <person name="Haque M.S."/>
            <person name="Islam M.S."/>
            <person name="Emdad E.M."/>
            <person name="Islam M.M."/>
            <person name="Ahmed B."/>
            <person name="Halim A."/>
            <person name="Hossen Q.M.M."/>
            <person name="Hossain M.Z."/>
            <person name="Ahmed R."/>
            <person name="Khan M.M."/>
            <person name="Islam R."/>
            <person name="Rashid M.M."/>
            <person name="Khan S.A."/>
            <person name="Rahman M.S."/>
            <person name="Alam M."/>
        </authorList>
    </citation>
    <scope>NUCLEOTIDE SEQUENCE [LARGE SCALE GENOMIC DNA]</scope>
    <source>
        <strain evidence="2">cv. CVL-1</strain>
        <tissue evidence="1">Whole seedling</tissue>
    </source>
</reference>
<dbReference type="EMBL" id="AWWV01007534">
    <property type="protein sequence ID" value="OMO95994.1"/>
    <property type="molecule type" value="Genomic_DNA"/>
</dbReference>